<evidence type="ECO:0000313" key="2">
    <source>
        <dbReference type="Proteomes" id="UP000799754"/>
    </source>
</evidence>
<comment type="caution">
    <text evidence="1">The sequence shown here is derived from an EMBL/GenBank/DDBJ whole genome shotgun (WGS) entry which is preliminary data.</text>
</comment>
<dbReference type="EMBL" id="MU006716">
    <property type="protein sequence ID" value="KAF2627590.1"/>
    <property type="molecule type" value="Genomic_DNA"/>
</dbReference>
<accession>A0ACB6RZY0</accession>
<evidence type="ECO:0000313" key="1">
    <source>
        <dbReference type="EMBL" id="KAF2627590.1"/>
    </source>
</evidence>
<name>A0ACB6RZY0_9PLEO</name>
<protein>
    <submittedName>
        <fullName evidence="1">Uncharacterized protein</fullName>
    </submittedName>
</protein>
<proteinExistence type="predicted"/>
<keyword evidence="2" id="KW-1185">Reference proteome</keyword>
<organism evidence="1 2">
    <name type="scientific">Macroventuria anomochaeta</name>
    <dbReference type="NCBI Taxonomy" id="301207"/>
    <lineage>
        <taxon>Eukaryota</taxon>
        <taxon>Fungi</taxon>
        <taxon>Dikarya</taxon>
        <taxon>Ascomycota</taxon>
        <taxon>Pezizomycotina</taxon>
        <taxon>Dothideomycetes</taxon>
        <taxon>Pleosporomycetidae</taxon>
        <taxon>Pleosporales</taxon>
        <taxon>Pleosporineae</taxon>
        <taxon>Didymellaceae</taxon>
        <taxon>Macroventuria</taxon>
    </lineage>
</organism>
<reference evidence="1" key="1">
    <citation type="journal article" date="2020" name="Stud. Mycol.">
        <title>101 Dothideomycetes genomes: a test case for predicting lifestyles and emergence of pathogens.</title>
        <authorList>
            <person name="Haridas S."/>
            <person name="Albert R."/>
            <person name="Binder M."/>
            <person name="Bloem J."/>
            <person name="Labutti K."/>
            <person name="Salamov A."/>
            <person name="Andreopoulos B."/>
            <person name="Baker S."/>
            <person name="Barry K."/>
            <person name="Bills G."/>
            <person name="Bluhm B."/>
            <person name="Cannon C."/>
            <person name="Castanera R."/>
            <person name="Culley D."/>
            <person name="Daum C."/>
            <person name="Ezra D."/>
            <person name="Gonzalez J."/>
            <person name="Henrissat B."/>
            <person name="Kuo A."/>
            <person name="Liang C."/>
            <person name="Lipzen A."/>
            <person name="Lutzoni F."/>
            <person name="Magnuson J."/>
            <person name="Mondo S."/>
            <person name="Nolan M."/>
            <person name="Ohm R."/>
            <person name="Pangilinan J."/>
            <person name="Park H.-J."/>
            <person name="Ramirez L."/>
            <person name="Alfaro M."/>
            <person name="Sun H."/>
            <person name="Tritt A."/>
            <person name="Yoshinaga Y."/>
            <person name="Zwiers L.-H."/>
            <person name="Turgeon B."/>
            <person name="Goodwin S."/>
            <person name="Spatafora J."/>
            <person name="Crous P."/>
            <person name="Grigoriev I."/>
        </authorList>
    </citation>
    <scope>NUCLEOTIDE SEQUENCE</scope>
    <source>
        <strain evidence="1">CBS 525.71</strain>
    </source>
</reference>
<dbReference type="Proteomes" id="UP000799754">
    <property type="component" value="Unassembled WGS sequence"/>
</dbReference>
<sequence>MHLRASPKPKDVATRCDSSDRWNHAATLWLFSQGASDLTLLGSVAELPPDEDGACPNLNPQDPEAQSGSKPTATRTWHFLSDPTIGSLIEDLTVCSACVGRVNLIFPSLNGVFNPVADGQKLQATGGLLPAHDNGVRSEAYLAQLNDTATQTLKTENLDTRALAAYAKNWAPIQISLKGQHVPKGATRWMFPINAPVSYWLLYNRYREALPGTRCQTLTQVLTASHGSCRCARRHELHRCPTYSGYVYC</sequence>
<gene>
    <name evidence="1" type="ORF">BU25DRAFT_410745</name>
</gene>